<dbReference type="InterPro" id="IPR050327">
    <property type="entry name" value="Proton-linked_MCT"/>
</dbReference>
<dbReference type="SUPFAM" id="SSF103473">
    <property type="entry name" value="MFS general substrate transporter"/>
    <property type="match status" value="1"/>
</dbReference>
<feature type="transmembrane region" description="Helical" evidence="4">
    <location>
        <begin position="141"/>
        <end position="166"/>
    </location>
</feature>
<feature type="transmembrane region" description="Helical" evidence="4">
    <location>
        <begin position="387"/>
        <end position="407"/>
    </location>
</feature>
<dbReference type="CDD" id="cd17355">
    <property type="entry name" value="MFS_YcxA_like"/>
    <property type="match status" value="1"/>
</dbReference>
<gene>
    <name evidence="6" type="ORF">IPMB12_07685</name>
</gene>
<dbReference type="PANTHER" id="PTHR11360:SF284">
    <property type="entry name" value="EG:103B4.3 PROTEIN-RELATED"/>
    <property type="match status" value="1"/>
</dbReference>
<organism evidence="6 7">
    <name type="scientific">Zophobihabitans entericus</name>
    <dbReference type="NCBI Taxonomy" id="1635327"/>
    <lineage>
        <taxon>Bacteria</taxon>
        <taxon>Pseudomonadati</taxon>
        <taxon>Pseudomonadota</taxon>
        <taxon>Gammaproteobacteria</taxon>
        <taxon>Orbales</taxon>
        <taxon>Orbaceae</taxon>
        <taxon>Zophobihabitans</taxon>
    </lineage>
</organism>
<feature type="transmembrane region" description="Helical" evidence="4">
    <location>
        <begin position="7"/>
        <end position="29"/>
    </location>
</feature>
<dbReference type="Proteomes" id="UP000501168">
    <property type="component" value="Chromosome"/>
</dbReference>
<dbReference type="InterPro" id="IPR020846">
    <property type="entry name" value="MFS_dom"/>
</dbReference>
<accession>A0A6G9ICZ2</accession>
<dbReference type="AlphaFoldDB" id="A0A6G9ICZ2"/>
<evidence type="ECO:0000256" key="1">
    <source>
        <dbReference type="ARBA" id="ARBA00022692"/>
    </source>
</evidence>
<sequence length="414" mass="45217">MKKTHLFNWYFGWNIVAATVVLTLLSSGMRMSLGVFLLPISHDLGFSRSLLSGMIAIGMLFYGLAMPVAGYLVGRYGTRFVLLLGTVIIVISSVWTVWARDPINFFLAFGIASSFGLAFVSSISFTQIISHWFTRQRGMALFFLSTGGMAGIAVMIPVFTFTIEWFGWQNTILGFAVIFTLLAIPTAIWIIREDVPEQTDLLPDSQNTTHKTTSRAPSPLAHLTLSQILQTKPFWLLCLGLFACGFSMNLLGTHGVPMLMDHGFDNITSSYGIGLIGLVAIFSTIILGKISDLVQRRNILAVIYFVRALGFIGLVAATSKWQLFTVSIIGGFVWSGTISLSAAIMADVYGVKQVGLLTGLTYLGHQVGAMVSSWLGGFAYEAYQTHWIAFGMASIFLVLAAAISITLPTRQIIK</sequence>
<dbReference type="RefSeq" id="WP_166916524.1">
    <property type="nucleotide sequence ID" value="NZ_CP050253.1"/>
</dbReference>
<keyword evidence="7" id="KW-1185">Reference proteome</keyword>
<evidence type="ECO:0000313" key="6">
    <source>
        <dbReference type="EMBL" id="QIQ21574.1"/>
    </source>
</evidence>
<keyword evidence="1 4" id="KW-0812">Transmembrane</keyword>
<reference evidence="6 7" key="1">
    <citation type="submission" date="2020-03" db="EMBL/GenBank/DDBJ databases">
        <title>Complete genome sequence of Orbus sp. IPMB12 (BCRC 80908).</title>
        <authorList>
            <person name="Lo W.-S."/>
            <person name="Chang T.-H."/>
            <person name="Kuo C.-H."/>
        </authorList>
    </citation>
    <scope>NUCLEOTIDE SEQUENCE [LARGE SCALE GENOMIC DNA]</scope>
    <source>
        <strain evidence="6 7">IPMB12</strain>
    </source>
</reference>
<protein>
    <submittedName>
        <fullName evidence="6">MFS transporter</fullName>
    </submittedName>
</protein>
<proteinExistence type="predicted"/>
<dbReference type="InParanoid" id="A0A6G9ICZ2"/>
<dbReference type="Gene3D" id="1.20.1250.20">
    <property type="entry name" value="MFS general substrate transporter like domains"/>
    <property type="match status" value="2"/>
</dbReference>
<feature type="transmembrane region" description="Helical" evidence="4">
    <location>
        <begin position="234"/>
        <end position="256"/>
    </location>
</feature>
<evidence type="ECO:0000256" key="2">
    <source>
        <dbReference type="ARBA" id="ARBA00022989"/>
    </source>
</evidence>
<evidence type="ECO:0000256" key="4">
    <source>
        <dbReference type="SAM" id="Phobius"/>
    </source>
</evidence>
<feature type="transmembrane region" description="Helical" evidence="4">
    <location>
        <begin position="268"/>
        <end position="287"/>
    </location>
</feature>
<evidence type="ECO:0000259" key="5">
    <source>
        <dbReference type="PROSITE" id="PS50850"/>
    </source>
</evidence>
<dbReference type="InterPro" id="IPR036259">
    <property type="entry name" value="MFS_trans_sf"/>
</dbReference>
<evidence type="ECO:0000313" key="7">
    <source>
        <dbReference type="Proteomes" id="UP000501168"/>
    </source>
</evidence>
<dbReference type="PANTHER" id="PTHR11360">
    <property type="entry name" value="MONOCARBOXYLATE TRANSPORTER"/>
    <property type="match status" value="1"/>
</dbReference>
<dbReference type="GO" id="GO:0022857">
    <property type="term" value="F:transmembrane transporter activity"/>
    <property type="evidence" value="ECO:0007669"/>
    <property type="project" value="InterPro"/>
</dbReference>
<dbReference type="InterPro" id="IPR011701">
    <property type="entry name" value="MFS"/>
</dbReference>
<feature type="transmembrane region" description="Helical" evidence="4">
    <location>
        <begin position="299"/>
        <end position="317"/>
    </location>
</feature>
<dbReference type="KEGG" id="orb:IPMB12_07685"/>
<feature type="transmembrane region" description="Helical" evidence="4">
    <location>
        <begin position="105"/>
        <end position="129"/>
    </location>
</feature>
<dbReference type="Pfam" id="PF07690">
    <property type="entry name" value="MFS_1"/>
    <property type="match status" value="1"/>
</dbReference>
<feature type="transmembrane region" description="Helical" evidence="4">
    <location>
        <begin position="172"/>
        <end position="191"/>
    </location>
</feature>
<keyword evidence="3 4" id="KW-0472">Membrane</keyword>
<feature type="transmembrane region" description="Helical" evidence="4">
    <location>
        <begin position="49"/>
        <end position="73"/>
    </location>
</feature>
<name>A0A6G9ICZ2_9GAMM</name>
<feature type="domain" description="Major facilitator superfamily (MFS) profile" evidence="5">
    <location>
        <begin position="15"/>
        <end position="412"/>
    </location>
</feature>
<feature type="transmembrane region" description="Helical" evidence="4">
    <location>
        <begin position="323"/>
        <end position="344"/>
    </location>
</feature>
<keyword evidence="2 4" id="KW-1133">Transmembrane helix</keyword>
<dbReference type="EMBL" id="CP050253">
    <property type="protein sequence ID" value="QIQ21574.1"/>
    <property type="molecule type" value="Genomic_DNA"/>
</dbReference>
<dbReference type="PROSITE" id="PS50850">
    <property type="entry name" value="MFS"/>
    <property type="match status" value="1"/>
</dbReference>
<feature type="transmembrane region" description="Helical" evidence="4">
    <location>
        <begin position="80"/>
        <end position="99"/>
    </location>
</feature>
<evidence type="ECO:0000256" key="3">
    <source>
        <dbReference type="ARBA" id="ARBA00023136"/>
    </source>
</evidence>
<feature type="transmembrane region" description="Helical" evidence="4">
    <location>
        <begin position="356"/>
        <end position="375"/>
    </location>
</feature>